<accession>A0A381TBX6</accession>
<sequence length="22" mass="2468">MVMLQYVVTKFSDFSTGKPSSD</sequence>
<protein>
    <submittedName>
        <fullName evidence="1">Uncharacterized protein</fullName>
    </submittedName>
</protein>
<dbReference type="EMBL" id="UINC01004349">
    <property type="protein sequence ID" value="SVA13662.1"/>
    <property type="molecule type" value="Genomic_DNA"/>
</dbReference>
<name>A0A381TBX6_9ZZZZ</name>
<evidence type="ECO:0000313" key="1">
    <source>
        <dbReference type="EMBL" id="SVA13662.1"/>
    </source>
</evidence>
<gene>
    <name evidence="1" type="ORF">METZ01_LOCUS66516</name>
</gene>
<reference evidence="1" key="1">
    <citation type="submission" date="2018-05" db="EMBL/GenBank/DDBJ databases">
        <authorList>
            <person name="Lanie J.A."/>
            <person name="Ng W.-L."/>
            <person name="Kazmierczak K.M."/>
            <person name="Andrzejewski T.M."/>
            <person name="Davidsen T.M."/>
            <person name="Wayne K.J."/>
            <person name="Tettelin H."/>
            <person name="Glass J.I."/>
            <person name="Rusch D."/>
            <person name="Podicherti R."/>
            <person name="Tsui H.-C.T."/>
            <person name="Winkler M.E."/>
        </authorList>
    </citation>
    <scope>NUCLEOTIDE SEQUENCE</scope>
</reference>
<dbReference type="AlphaFoldDB" id="A0A381TBX6"/>
<organism evidence="1">
    <name type="scientific">marine metagenome</name>
    <dbReference type="NCBI Taxonomy" id="408172"/>
    <lineage>
        <taxon>unclassified sequences</taxon>
        <taxon>metagenomes</taxon>
        <taxon>ecological metagenomes</taxon>
    </lineage>
</organism>
<proteinExistence type="predicted"/>